<reference evidence="1" key="1">
    <citation type="journal article" date="2020" name="Nature">
        <title>Giant virus diversity and host interactions through global metagenomics.</title>
        <authorList>
            <person name="Schulz F."/>
            <person name="Roux S."/>
            <person name="Paez-Espino D."/>
            <person name="Jungbluth S."/>
            <person name="Walsh D.A."/>
            <person name="Denef V.J."/>
            <person name="McMahon K.D."/>
            <person name="Konstantinidis K.T."/>
            <person name="Eloe-Fadrosh E.A."/>
            <person name="Kyrpides N.C."/>
            <person name="Woyke T."/>
        </authorList>
    </citation>
    <scope>NUCLEOTIDE SEQUENCE</scope>
    <source>
        <strain evidence="1">GVMAG-M-3300023174-68</strain>
    </source>
</reference>
<organism evidence="1">
    <name type="scientific">viral metagenome</name>
    <dbReference type="NCBI Taxonomy" id="1070528"/>
    <lineage>
        <taxon>unclassified sequences</taxon>
        <taxon>metagenomes</taxon>
        <taxon>organismal metagenomes</taxon>
    </lineage>
</organism>
<accession>A0A6C0DW71</accession>
<name>A0A6C0DW71_9ZZZZ</name>
<evidence type="ECO:0000313" key="1">
    <source>
        <dbReference type="EMBL" id="QHT20702.1"/>
    </source>
</evidence>
<proteinExistence type="predicted"/>
<dbReference type="EMBL" id="MN739680">
    <property type="protein sequence ID" value="QHT20702.1"/>
    <property type="molecule type" value="Genomic_DNA"/>
</dbReference>
<protein>
    <submittedName>
        <fullName evidence="1">Uncharacterized protein</fullName>
    </submittedName>
</protein>
<sequence>MLIVQACNDEAEMVVLDTVELTSCEPSKKPLPSKNTDIIFLLINGYKIVLIFARGE</sequence>
<dbReference type="AlphaFoldDB" id="A0A6C0DW71"/>